<evidence type="ECO:0000313" key="4">
    <source>
        <dbReference type="Proteomes" id="UP000620104"/>
    </source>
</evidence>
<protein>
    <recommendedName>
        <fullName evidence="2">Glycosyl transferase CAP10 domain-containing protein</fullName>
    </recommendedName>
</protein>
<keyword evidence="4" id="KW-1185">Reference proteome</keyword>
<dbReference type="Proteomes" id="UP000620104">
    <property type="component" value="Unassembled WGS sequence"/>
</dbReference>
<gene>
    <name evidence="3" type="ORF">NliqN6_6496</name>
</gene>
<dbReference type="PANTHER" id="PTHR12203">
    <property type="entry name" value="KDEL LYS-ASP-GLU-LEU CONTAINING - RELATED"/>
    <property type="match status" value="1"/>
</dbReference>
<feature type="transmembrane region" description="Helical" evidence="1">
    <location>
        <begin position="35"/>
        <end position="52"/>
    </location>
</feature>
<dbReference type="Pfam" id="PF05686">
    <property type="entry name" value="Glyco_transf_90"/>
    <property type="match status" value="1"/>
</dbReference>
<dbReference type="InterPro" id="IPR051091">
    <property type="entry name" value="O-Glucosyltr/Glycosyltrsf_90"/>
</dbReference>
<evidence type="ECO:0000259" key="2">
    <source>
        <dbReference type="SMART" id="SM00672"/>
    </source>
</evidence>
<evidence type="ECO:0000313" key="3">
    <source>
        <dbReference type="EMBL" id="GHJ90094.1"/>
    </source>
</evidence>
<dbReference type="EMBL" id="BLZA01000057">
    <property type="protein sequence ID" value="GHJ90094.1"/>
    <property type="molecule type" value="Genomic_DNA"/>
</dbReference>
<accession>A0A8H3U1H9</accession>
<comment type="caution">
    <text evidence="3">The sequence shown here is derived from an EMBL/GenBank/DDBJ whole genome shotgun (WGS) entry which is preliminary data.</text>
</comment>
<dbReference type="AlphaFoldDB" id="A0A8H3U1H9"/>
<sequence>MSAIRNSPLIPQHAPIRGLANAVPLKRSRRGLKNLALLCLGPLCLLLIYFYNGSRASETTGNIPGGAAVEQIVRKGRQGYEAAKAAAIPASRERLRMNEEEEEEQSQSWRESLVDRLFAGSEDVDQPRVPEKVEIKPHNYMDNGLVAVNPQGRHPIFDLLTRSQEAWRQKTSKQSTTLWQATKEYRKRYQRPPPKGFDQWWQYVRNNNVQLPDEYDQINRDLEPFRGMKPAYLHSLQPEWENSPGTYVLECNAPNKPGCHVAKKTFDTAEDERVGLERAHEQLGLLKDIEEFLPHLRVTFSGHDGPAQMVGHEYRSSLEDAAEMGEFINPHEHEHDLAHKGWASACAPHKPIHNNHDPDLLPTSQSFFKRDKSFIWDHKASMDPCIHPELTQITGFLAGYGKGPRPQKDLYPILAMCSTPLHSDVLTVAMEAFTEEVGNDPPWEQKTDSRLLWRGSTTGILFKDGLAWNISQRIRLVEQASLKEGTIALLPSAASPDTPIGKPESTPISHLNELLLDIGFVGEPIQCADKHICDELSKMFEFKERQGWDKANNYKYIYDIDGNGWSARFKRLMSTNSLILKTTVFPEWYQDRIQAWVHYVPVNVDLSDLYDTMLFFKGHDESGHNGHDDVAREIAIAGKRWSQTFWRREDLIAYQFRLFLEYARLMSTDQSDVHYDA</sequence>
<evidence type="ECO:0000256" key="1">
    <source>
        <dbReference type="SAM" id="Phobius"/>
    </source>
</evidence>
<dbReference type="PANTHER" id="PTHR12203:SF118">
    <property type="entry name" value="BETA-1,2-XYLOSYLTRANSFERASE 1"/>
    <property type="match status" value="1"/>
</dbReference>
<organism evidence="3 4">
    <name type="scientific">Naganishia liquefaciens</name>
    <dbReference type="NCBI Taxonomy" id="104408"/>
    <lineage>
        <taxon>Eukaryota</taxon>
        <taxon>Fungi</taxon>
        <taxon>Dikarya</taxon>
        <taxon>Basidiomycota</taxon>
        <taxon>Agaricomycotina</taxon>
        <taxon>Tremellomycetes</taxon>
        <taxon>Filobasidiales</taxon>
        <taxon>Filobasidiaceae</taxon>
        <taxon>Naganishia</taxon>
    </lineage>
</organism>
<feature type="domain" description="Glycosyl transferase CAP10" evidence="2">
    <location>
        <begin position="389"/>
        <end position="669"/>
    </location>
</feature>
<dbReference type="OrthoDB" id="541052at2759"/>
<keyword evidence="1" id="KW-1133">Transmembrane helix</keyword>
<keyword evidence="1" id="KW-0472">Membrane</keyword>
<name>A0A8H3U1H9_9TREE</name>
<dbReference type="InterPro" id="IPR006598">
    <property type="entry name" value="CAP10"/>
</dbReference>
<reference evidence="3" key="1">
    <citation type="submission" date="2020-07" db="EMBL/GenBank/DDBJ databases">
        <title>Draft Genome Sequence of a Deep-Sea Yeast, Naganishia (Cryptococcus) liquefaciens strain N6.</title>
        <authorList>
            <person name="Han Y.W."/>
            <person name="Kajitani R."/>
            <person name="Morimoto H."/>
            <person name="Parhat M."/>
            <person name="Tsubouchi H."/>
            <person name="Bakenova O."/>
            <person name="Ogata M."/>
            <person name="Argunhan B."/>
            <person name="Aoki R."/>
            <person name="Kajiwara S."/>
            <person name="Itoh T."/>
            <person name="Iwasaki H."/>
        </authorList>
    </citation>
    <scope>NUCLEOTIDE SEQUENCE</scope>
    <source>
        <strain evidence="3">N6</strain>
    </source>
</reference>
<keyword evidence="1" id="KW-0812">Transmembrane</keyword>
<proteinExistence type="predicted"/>
<dbReference type="SMART" id="SM00672">
    <property type="entry name" value="CAP10"/>
    <property type="match status" value="1"/>
</dbReference>